<dbReference type="PANTHER" id="PTHR31391:SF101">
    <property type="entry name" value="B3 DOMAIN-CONTAINING PROTEIN OS01G0234100"/>
    <property type="match status" value="1"/>
</dbReference>
<evidence type="ECO:0000256" key="1">
    <source>
        <dbReference type="ARBA" id="ARBA00004123"/>
    </source>
</evidence>
<accession>A0AAW1Y1S4</accession>
<dbReference type="GO" id="GO:0003677">
    <property type="term" value="F:DNA binding"/>
    <property type="evidence" value="ECO:0007669"/>
    <property type="project" value="UniProtKB-KW"/>
</dbReference>
<dbReference type="InterPro" id="IPR044837">
    <property type="entry name" value="REM16-like"/>
</dbReference>
<dbReference type="AlphaFoldDB" id="A0AAW1Y1S4"/>
<dbReference type="InterPro" id="IPR015300">
    <property type="entry name" value="DNA-bd_pseudobarrel_sf"/>
</dbReference>
<organism evidence="7 8">
    <name type="scientific">Rubus argutus</name>
    <name type="common">Southern blackberry</name>
    <dbReference type="NCBI Taxonomy" id="59490"/>
    <lineage>
        <taxon>Eukaryota</taxon>
        <taxon>Viridiplantae</taxon>
        <taxon>Streptophyta</taxon>
        <taxon>Embryophyta</taxon>
        <taxon>Tracheophyta</taxon>
        <taxon>Spermatophyta</taxon>
        <taxon>Magnoliopsida</taxon>
        <taxon>eudicotyledons</taxon>
        <taxon>Gunneridae</taxon>
        <taxon>Pentapetalae</taxon>
        <taxon>rosids</taxon>
        <taxon>fabids</taxon>
        <taxon>Rosales</taxon>
        <taxon>Rosaceae</taxon>
        <taxon>Rosoideae</taxon>
        <taxon>Rosoideae incertae sedis</taxon>
        <taxon>Rubus</taxon>
    </lineage>
</organism>
<evidence type="ECO:0000313" key="8">
    <source>
        <dbReference type="Proteomes" id="UP001457282"/>
    </source>
</evidence>
<dbReference type="Proteomes" id="UP001457282">
    <property type="component" value="Unassembled WGS sequence"/>
</dbReference>
<gene>
    <name evidence="7" type="ORF">M0R45_007821</name>
</gene>
<dbReference type="SUPFAM" id="SSF101936">
    <property type="entry name" value="DNA-binding pseudobarrel domain"/>
    <property type="match status" value="1"/>
</dbReference>
<keyword evidence="8" id="KW-1185">Reference proteome</keyword>
<feature type="domain" description="TF-B3" evidence="6">
    <location>
        <begin position="77"/>
        <end position="168"/>
    </location>
</feature>
<evidence type="ECO:0000313" key="7">
    <source>
        <dbReference type="EMBL" id="KAK9942134.1"/>
    </source>
</evidence>
<reference evidence="7 8" key="1">
    <citation type="journal article" date="2023" name="G3 (Bethesda)">
        <title>A chromosome-length genome assembly and annotation of blackberry (Rubus argutus, cv. 'Hillquist').</title>
        <authorList>
            <person name="Bruna T."/>
            <person name="Aryal R."/>
            <person name="Dudchenko O."/>
            <person name="Sargent D.J."/>
            <person name="Mead D."/>
            <person name="Buti M."/>
            <person name="Cavallini A."/>
            <person name="Hytonen T."/>
            <person name="Andres J."/>
            <person name="Pham M."/>
            <person name="Weisz D."/>
            <person name="Mascagni F."/>
            <person name="Usai G."/>
            <person name="Natali L."/>
            <person name="Bassil N."/>
            <person name="Fernandez G.E."/>
            <person name="Lomsadze A."/>
            <person name="Armour M."/>
            <person name="Olukolu B."/>
            <person name="Poorten T."/>
            <person name="Britton C."/>
            <person name="Davik J."/>
            <person name="Ashrafi H."/>
            <person name="Aiden E.L."/>
            <person name="Borodovsky M."/>
            <person name="Worthington M."/>
        </authorList>
    </citation>
    <scope>NUCLEOTIDE SEQUENCE [LARGE SCALE GENOMIC DNA]</scope>
    <source>
        <strain evidence="7">PI 553951</strain>
    </source>
</reference>
<comment type="subcellular location">
    <subcellularLocation>
        <location evidence="1">Nucleus</location>
    </subcellularLocation>
</comment>
<dbReference type="SMART" id="SM01019">
    <property type="entry name" value="B3"/>
    <property type="match status" value="1"/>
</dbReference>
<dbReference type="Gene3D" id="2.40.330.10">
    <property type="entry name" value="DNA-binding pseudobarrel domain"/>
    <property type="match status" value="1"/>
</dbReference>
<keyword evidence="2" id="KW-0805">Transcription regulation</keyword>
<sequence length="425" mass="47841">MAIVQERKQSSKVKMLSLDLPEVVNAESMKSECNSHKPKRFKRATEESVYDSSEAQFSVLERANEVAASLDPQFPSMVKVMLPSHVTGGFWLGLTRTFCIQHLPEHDAMIVLEDENGEKFETKYLVDKIGLSGGWRGFSIAHNLLAGDVLVFHLVAESMFKVYIIRSNGLGEVDIALGLIQLEAGIGPVDPALINTCKRAEDENLEPTSLENPDENVQRNKSVAYNSKGGTMSENDSEDISCEVLERIRLSESVVPFNEVRCIENFYVIVNGLIINSEFPKPLLTKYYKLCCSQNSFLHEHLLEGLNCKLAAGIISETTNIADAIKACKITASDSNFSTWDKTLQASEMLGMNVSFLRERLEQLAILASKLRRCEEARLERDQEEEDMRTRLAKLLEVKEKTNRLYSEISAKLESMFKEETDVPW</sequence>
<dbReference type="GO" id="GO:0005634">
    <property type="term" value="C:nucleus"/>
    <property type="evidence" value="ECO:0007669"/>
    <property type="project" value="UniProtKB-SubCell"/>
</dbReference>
<dbReference type="PROSITE" id="PS50863">
    <property type="entry name" value="B3"/>
    <property type="match status" value="1"/>
</dbReference>
<dbReference type="CDD" id="cd10017">
    <property type="entry name" value="B3_DNA"/>
    <property type="match status" value="1"/>
</dbReference>
<protein>
    <recommendedName>
        <fullName evidence="6">TF-B3 domain-containing protein</fullName>
    </recommendedName>
</protein>
<name>A0AAW1Y1S4_RUBAR</name>
<dbReference type="Pfam" id="PF02362">
    <property type="entry name" value="B3"/>
    <property type="match status" value="1"/>
</dbReference>
<proteinExistence type="predicted"/>
<keyword evidence="5" id="KW-0539">Nucleus</keyword>
<evidence type="ECO:0000259" key="6">
    <source>
        <dbReference type="PROSITE" id="PS50863"/>
    </source>
</evidence>
<keyword evidence="3" id="KW-0238">DNA-binding</keyword>
<dbReference type="InterPro" id="IPR003340">
    <property type="entry name" value="B3_DNA-bd"/>
</dbReference>
<dbReference type="EMBL" id="JBEDUW010000002">
    <property type="protein sequence ID" value="KAK9942134.1"/>
    <property type="molecule type" value="Genomic_DNA"/>
</dbReference>
<evidence type="ECO:0000256" key="5">
    <source>
        <dbReference type="ARBA" id="ARBA00023242"/>
    </source>
</evidence>
<keyword evidence="4" id="KW-0804">Transcription</keyword>
<dbReference type="PANTHER" id="PTHR31391">
    <property type="entry name" value="B3 DOMAIN-CONTAINING PROTEIN OS11G0197600-RELATED"/>
    <property type="match status" value="1"/>
</dbReference>
<evidence type="ECO:0000256" key="3">
    <source>
        <dbReference type="ARBA" id="ARBA00023125"/>
    </source>
</evidence>
<evidence type="ECO:0000256" key="4">
    <source>
        <dbReference type="ARBA" id="ARBA00023163"/>
    </source>
</evidence>
<comment type="caution">
    <text evidence="7">The sequence shown here is derived from an EMBL/GenBank/DDBJ whole genome shotgun (WGS) entry which is preliminary data.</text>
</comment>
<evidence type="ECO:0000256" key="2">
    <source>
        <dbReference type="ARBA" id="ARBA00023015"/>
    </source>
</evidence>